<keyword evidence="2" id="KW-1185">Reference proteome</keyword>
<gene>
    <name evidence="1" type="ORF">FOL01_0127</name>
</gene>
<reference evidence="1 2" key="1">
    <citation type="submission" date="2016-02" db="EMBL/GenBank/DDBJ databases">
        <title>Complete Genome Sequence of Weissella jogaejeotgali FOL01.</title>
        <authorList>
            <person name="Lee J.-H."/>
            <person name="Ku H.-J."/>
        </authorList>
    </citation>
    <scope>NUCLEOTIDE SEQUENCE [LARGE SCALE GENOMIC DNA]</scope>
    <source>
        <strain evidence="1 2">FOL01</strain>
    </source>
</reference>
<evidence type="ECO:0000313" key="2">
    <source>
        <dbReference type="Proteomes" id="UP000185473"/>
    </source>
</evidence>
<dbReference type="RefSeq" id="WP_156834958.1">
    <property type="nucleotide sequence ID" value="NZ_CP014332.1"/>
</dbReference>
<dbReference type="AlphaFoldDB" id="A0A1L6R8W7"/>
<dbReference type="KEGG" id="wjo:FOL01_0127"/>
<dbReference type="Proteomes" id="UP000185473">
    <property type="component" value="Chromosome"/>
</dbReference>
<evidence type="ECO:0000313" key="1">
    <source>
        <dbReference type="EMBL" id="APS40986.1"/>
    </source>
</evidence>
<sequence length="50" mass="5717">MISIELAIALNNERNHVFGSYLFAPDMAVQVLRMRAELEQEINADIRKNA</sequence>
<name>A0A1L6R8W7_9LACO</name>
<dbReference type="STRING" id="1631871.FOL01_0127"/>
<accession>A0A1L6R8W7</accession>
<organism evidence="1 2">
    <name type="scientific">Weissella jogaejeotgali</name>
    <dbReference type="NCBI Taxonomy" id="1631871"/>
    <lineage>
        <taxon>Bacteria</taxon>
        <taxon>Bacillati</taxon>
        <taxon>Bacillota</taxon>
        <taxon>Bacilli</taxon>
        <taxon>Lactobacillales</taxon>
        <taxon>Lactobacillaceae</taxon>
        <taxon>Weissella</taxon>
    </lineage>
</organism>
<proteinExistence type="predicted"/>
<protein>
    <submittedName>
        <fullName evidence="1">Uncharacterized protein</fullName>
    </submittedName>
</protein>
<dbReference type="EMBL" id="CP014332">
    <property type="protein sequence ID" value="APS40986.1"/>
    <property type="molecule type" value="Genomic_DNA"/>
</dbReference>